<gene>
    <name evidence="2" type="ordered locus">Dred_1898</name>
</gene>
<organism evidence="2 3">
    <name type="scientific">Desulforamulus reducens (strain ATCC BAA-1160 / DSM 100696 / MI-1)</name>
    <name type="common">Desulfotomaculum reducens</name>
    <dbReference type="NCBI Taxonomy" id="349161"/>
    <lineage>
        <taxon>Bacteria</taxon>
        <taxon>Bacillati</taxon>
        <taxon>Bacillota</taxon>
        <taxon>Clostridia</taxon>
        <taxon>Eubacteriales</taxon>
        <taxon>Peptococcaceae</taxon>
        <taxon>Desulforamulus</taxon>
    </lineage>
</organism>
<dbReference type="eggNOG" id="COG0463">
    <property type="taxonomic scope" value="Bacteria"/>
</dbReference>
<dbReference type="RefSeq" id="WP_011878231.1">
    <property type="nucleotide sequence ID" value="NC_009253.1"/>
</dbReference>
<accession>A4J5R6</accession>
<reference evidence="2 3" key="1">
    <citation type="submission" date="2007-03" db="EMBL/GenBank/DDBJ databases">
        <title>Complete sequence of Desulfotomaculum reducens MI-1.</title>
        <authorList>
            <consortium name="US DOE Joint Genome Institute"/>
            <person name="Copeland A."/>
            <person name="Lucas S."/>
            <person name="Lapidus A."/>
            <person name="Barry K."/>
            <person name="Detter J.C."/>
            <person name="Glavina del Rio T."/>
            <person name="Hammon N."/>
            <person name="Israni S."/>
            <person name="Dalin E."/>
            <person name="Tice H."/>
            <person name="Pitluck S."/>
            <person name="Sims D."/>
            <person name="Brettin T."/>
            <person name="Bruce D."/>
            <person name="Han C."/>
            <person name="Tapia R."/>
            <person name="Schmutz J."/>
            <person name="Larimer F."/>
            <person name="Land M."/>
            <person name="Hauser L."/>
            <person name="Kyrpides N."/>
            <person name="Kim E."/>
            <person name="Tebo B.M."/>
            <person name="Richardson P."/>
        </authorList>
    </citation>
    <scope>NUCLEOTIDE SEQUENCE [LARGE SCALE GENOMIC DNA]</scope>
    <source>
        <strain evidence="2 3">MI-1</strain>
    </source>
</reference>
<dbReference type="OrthoDB" id="9810303at2"/>
<evidence type="ECO:0000259" key="1">
    <source>
        <dbReference type="Pfam" id="PF00535"/>
    </source>
</evidence>
<evidence type="ECO:0000313" key="2">
    <source>
        <dbReference type="EMBL" id="ABO50419.1"/>
    </source>
</evidence>
<keyword evidence="3" id="KW-1185">Reference proteome</keyword>
<dbReference type="InterPro" id="IPR029044">
    <property type="entry name" value="Nucleotide-diphossugar_trans"/>
</dbReference>
<dbReference type="AlphaFoldDB" id="A4J5R6"/>
<name>A4J5R6_DESRM</name>
<keyword evidence="2" id="KW-0808">Transferase</keyword>
<feature type="domain" description="Glycosyltransferase 2-like" evidence="1">
    <location>
        <begin position="9"/>
        <end position="169"/>
    </location>
</feature>
<dbReference type="CAZy" id="GT2">
    <property type="family name" value="Glycosyltransferase Family 2"/>
</dbReference>
<dbReference type="EMBL" id="CP000612">
    <property type="protein sequence ID" value="ABO50419.1"/>
    <property type="molecule type" value="Genomic_DNA"/>
</dbReference>
<dbReference type="Pfam" id="PF00535">
    <property type="entry name" value="Glycos_transf_2"/>
    <property type="match status" value="1"/>
</dbReference>
<dbReference type="PANTHER" id="PTHR48090">
    <property type="entry name" value="UNDECAPRENYL-PHOSPHATE 4-DEOXY-4-FORMAMIDO-L-ARABINOSE TRANSFERASE-RELATED"/>
    <property type="match status" value="1"/>
</dbReference>
<dbReference type="InterPro" id="IPR050256">
    <property type="entry name" value="Glycosyltransferase_2"/>
</dbReference>
<dbReference type="InterPro" id="IPR001173">
    <property type="entry name" value="Glyco_trans_2-like"/>
</dbReference>
<dbReference type="STRING" id="349161.Dred_1898"/>
<evidence type="ECO:0000313" key="3">
    <source>
        <dbReference type="Proteomes" id="UP000001556"/>
    </source>
</evidence>
<dbReference type="SUPFAM" id="SSF53448">
    <property type="entry name" value="Nucleotide-diphospho-sugar transferases"/>
    <property type="match status" value="1"/>
</dbReference>
<sequence length="248" mass="28623">MITYHPKLSMIIPFYNEEENVERVVLELQQVLEKEQIKYELILVNNGSTDKTGWLLDDLAKRNSGIKVITVSINHGYGWGIINGLRWACGDYLGFMGGDGQIDPSDVSKVFNTLLEGKYHLCKVNRCQREDGPIRKLTSHIFNRAFVYTFKVNVGDINGSPKIMSRTCYEQLNLCAKDWFLDAEVILKSQYLNFSIGEVPVAFHRRMGGHSSVRIRTVWEFIKNMAFYRKRGVFYESSDFMWGKRDPA</sequence>
<protein>
    <submittedName>
        <fullName evidence="2">Glycosyl transferase, family 2</fullName>
    </submittedName>
</protein>
<dbReference type="Proteomes" id="UP000001556">
    <property type="component" value="Chromosome"/>
</dbReference>
<proteinExistence type="predicted"/>
<dbReference type="HOGENOM" id="CLU_033536_9_0_9"/>
<dbReference type="GO" id="GO:0016740">
    <property type="term" value="F:transferase activity"/>
    <property type="evidence" value="ECO:0007669"/>
    <property type="project" value="UniProtKB-KW"/>
</dbReference>
<dbReference type="Gene3D" id="3.90.550.10">
    <property type="entry name" value="Spore Coat Polysaccharide Biosynthesis Protein SpsA, Chain A"/>
    <property type="match status" value="1"/>
</dbReference>
<dbReference type="CDD" id="cd04179">
    <property type="entry name" value="DPM_DPG-synthase_like"/>
    <property type="match status" value="1"/>
</dbReference>
<dbReference type="KEGG" id="drm:Dred_1898"/>